<evidence type="ECO:0000313" key="3">
    <source>
        <dbReference type="Proteomes" id="UP001490365"/>
    </source>
</evidence>
<organism evidence="2 3">
    <name type="scientific">Streptomyces sp. 900105755</name>
    <dbReference type="NCBI Taxonomy" id="3154389"/>
    <lineage>
        <taxon>Bacteria</taxon>
        <taxon>Bacillati</taxon>
        <taxon>Actinomycetota</taxon>
        <taxon>Actinomycetes</taxon>
        <taxon>Kitasatosporales</taxon>
        <taxon>Streptomycetaceae</taxon>
        <taxon>Streptomyces</taxon>
    </lineage>
</organism>
<dbReference type="Proteomes" id="UP001490365">
    <property type="component" value="Unassembled WGS sequence"/>
</dbReference>
<dbReference type="InterPro" id="IPR029261">
    <property type="entry name" value="Transposase_Znf"/>
</dbReference>
<comment type="caution">
    <text evidence="2">The sequence shown here is derived from an EMBL/GenBank/DDBJ whole genome shotgun (WGS) entry which is preliminary data.</text>
</comment>
<name>A0ABV1TR50_9ACTN</name>
<gene>
    <name evidence="2" type="ORF">ABT211_35270</name>
</gene>
<dbReference type="RefSeq" id="WP_351960813.1">
    <property type="nucleotide sequence ID" value="NZ_JBEOZM010000022.1"/>
</dbReference>
<protein>
    <submittedName>
        <fullName evidence="2">Transposase family protein</fullName>
    </submittedName>
</protein>
<keyword evidence="3" id="KW-1185">Reference proteome</keyword>
<dbReference type="Pfam" id="PF14690">
    <property type="entry name" value="Zn_ribbon_ISL3"/>
    <property type="match status" value="1"/>
</dbReference>
<reference evidence="2 3" key="1">
    <citation type="submission" date="2024-06" db="EMBL/GenBank/DDBJ databases">
        <title>The Natural Products Discovery Center: Release of the First 8490 Sequenced Strains for Exploring Actinobacteria Biosynthetic Diversity.</title>
        <authorList>
            <person name="Kalkreuter E."/>
            <person name="Kautsar S.A."/>
            <person name="Yang D."/>
            <person name="Bader C.D."/>
            <person name="Teijaro C.N."/>
            <person name="Fluegel L."/>
            <person name="Davis C.M."/>
            <person name="Simpson J.R."/>
            <person name="Lauterbach L."/>
            <person name="Steele A.D."/>
            <person name="Gui C."/>
            <person name="Meng S."/>
            <person name="Li G."/>
            <person name="Viehrig K."/>
            <person name="Ye F."/>
            <person name="Su P."/>
            <person name="Kiefer A.F."/>
            <person name="Nichols A."/>
            <person name="Cepeda A.J."/>
            <person name="Yan W."/>
            <person name="Fan B."/>
            <person name="Jiang Y."/>
            <person name="Adhikari A."/>
            <person name="Zheng C.-J."/>
            <person name="Schuster L."/>
            <person name="Cowan T.M."/>
            <person name="Smanski M.J."/>
            <person name="Chevrette M.G."/>
            <person name="De Carvalho L.P.S."/>
            <person name="Shen B."/>
        </authorList>
    </citation>
    <scope>NUCLEOTIDE SEQUENCE [LARGE SCALE GENOMIC DNA]</scope>
    <source>
        <strain evidence="2 3">NPDC001694</strain>
    </source>
</reference>
<evidence type="ECO:0000313" key="2">
    <source>
        <dbReference type="EMBL" id="MER6272496.1"/>
    </source>
</evidence>
<sequence>MSRRVGLNRSGGVHVQGINHDELAWQDVLFKGFEVLVTTAVHGASETVVRLSIRRDAGSCPTCGRASTRVRDRYERRSTDLSLAGHGVRILLSVRRFIPSRCAALRRGAVPLKGRVE</sequence>
<proteinExistence type="predicted"/>
<feature type="domain" description="Transposase IS204/IS1001/IS1096/IS1165 zinc-finger" evidence="1">
    <location>
        <begin position="58"/>
        <end position="98"/>
    </location>
</feature>
<accession>A0ABV1TR50</accession>
<dbReference type="EMBL" id="JBEOZM010000022">
    <property type="protein sequence ID" value="MER6272496.1"/>
    <property type="molecule type" value="Genomic_DNA"/>
</dbReference>
<evidence type="ECO:0000259" key="1">
    <source>
        <dbReference type="Pfam" id="PF14690"/>
    </source>
</evidence>